<dbReference type="Pfam" id="PF21252">
    <property type="entry name" value="Glyco_hydro_109_C"/>
    <property type="match status" value="1"/>
</dbReference>
<comment type="cofactor">
    <cofactor evidence="1">
        <name>NAD(+)</name>
        <dbReference type="ChEBI" id="CHEBI:57540"/>
    </cofactor>
</comment>
<comment type="similarity">
    <text evidence="2">Belongs to the Gfo/Idh/MocA family. Glycosyl hydrolase 109 subfamily.</text>
</comment>
<dbReference type="InterPro" id="IPR000683">
    <property type="entry name" value="Gfo/Idh/MocA-like_OxRdtase_N"/>
</dbReference>
<dbReference type="PANTHER" id="PTHR43818">
    <property type="entry name" value="BCDNA.GH03377"/>
    <property type="match status" value="1"/>
</dbReference>
<keyword evidence="5" id="KW-0326">Glycosidase</keyword>
<dbReference type="Gene3D" id="3.40.50.720">
    <property type="entry name" value="NAD(P)-binding Rossmann-like Domain"/>
    <property type="match status" value="1"/>
</dbReference>
<feature type="domain" description="Gfo/Idh/MocA-like oxidoreductase N-terminal" evidence="6">
    <location>
        <begin position="5"/>
        <end position="122"/>
    </location>
</feature>
<protein>
    <submittedName>
        <fullName evidence="8">GH109</fullName>
    </submittedName>
</protein>
<evidence type="ECO:0000259" key="6">
    <source>
        <dbReference type="Pfam" id="PF01408"/>
    </source>
</evidence>
<dbReference type="SUPFAM" id="SSF51735">
    <property type="entry name" value="NAD(P)-binding Rossmann-fold domains"/>
    <property type="match status" value="1"/>
</dbReference>
<reference evidence="8" key="1">
    <citation type="submission" date="2020-02" db="EMBL/GenBank/DDBJ databases">
        <authorList>
            <person name="Meier V. D."/>
        </authorList>
    </citation>
    <scope>NUCLEOTIDE SEQUENCE</scope>
    <source>
        <strain evidence="8">AVDCRST_MAG77</strain>
    </source>
</reference>
<organism evidence="8">
    <name type="scientific">uncultured Chloroflexota bacterium</name>
    <dbReference type="NCBI Taxonomy" id="166587"/>
    <lineage>
        <taxon>Bacteria</taxon>
        <taxon>Bacillati</taxon>
        <taxon>Chloroflexota</taxon>
        <taxon>environmental samples</taxon>
    </lineage>
</organism>
<evidence type="ECO:0000256" key="2">
    <source>
        <dbReference type="ARBA" id="ARBA00009329"/>
    </source>
</evidence>
<keyword evidence="4" id="KW-0520">NAD</keyword>
<proteinExistence type="inferred from homology"/>
<sequence length="397" mass="44312">MAGPIRAAVVGGRRGRGYRRAFSALPEQVTLSAICDRSEAVLDEWRQEFPELLLFSRYEDLLEADACDAVFIATPIQAHVQQALAALAAGKDVLVEVPAATTLEECWALIEAVERSGRTFMMAENYCYTRPNMMVRHLVEAGVFGRTTYAEGAYIHDTRNLLFTPDGELTWRGQIARDLNGNTYPTHSLGPVAQWLGTTGPAPSDRFEELVCYVTPETSRWRYAAEQFGKDHPAAQPDSFRMGDSASVLLRTEGGAVAYIRRDAASQRPHNMTHYALQGERASYLSPRHEREDPLVWIEGRSPGQRFGKEEWQPLWDYASEYEHPRWKLSGAVAREAGHGGGDYFIVEDFVRAVREGTPPAVDVYDAVTWSSVFPLSVESVAQGGQPVKVPDFRRAR</sequence>
<evidence type="ECO:0000256" key="4">
    <source>
        <dbReference type="ARBA" id="ARBA00023027"/>
    </source>
</evidence>
<dbReference type="Gene3D" id="3.30.360.10">
    <property type="entry name" value="Dihydrodipicolinate Reductase, domain 2"/>
    <property type="match status" value="1"/>
</dbReference>
<name>A0A6J4HDN4_9CHLR</name>
<dbReference type="Pfam" id="PF01408">
    <property type="entry name" value="GFO_IDH_MocA"/>
    <property type="match status" value="1"/>
</dbReference>
<dbReference type="SUPFAM" id="SSF55347">
    <property type="entry name" value="Glyceraldehyde-3-phosphate dehydrogenase-like, C-terminal domain"/>
    <property type="match status" value="1"/>
</dbReference>
<dbReference type="InterPro" id="IPR049303">
    <property type="entry name" value="Glyco_hydro_109_C"/>
</dbReference>
<dbReference type="AlphaFoldDB" id="A0A6J4HDN4"/>
<keyword evidence="3" id="KW-0378">Hydrolase</keyword>
<dbReference type="EMBL" id="CADCTC010000026">
    <property type="protein sequence ID" value="CAA9219418.1"/>
    <property type="molecule type" value="Genomic_DNA"/>
</dbReference>
<accession>A0A6J4HDN4</accession>
<dbReference type="InterPro" id="IPR050463">
    <property type="entry name" value="Gfo/Idh/MocA_oxidrdct_glycsds"/>
</dbReference>
<dbReference type="GO" id="GO:0016798">
    <property type="term" value="F:hydrolase activity, acting on glycosyl bonds"/>
    <property type="evidence" value="ECO:0007669"/>
    <property type="project" value="UniProtKB-KW"/>
</dbReference>
<gene>
    <name evidence="8" type="ORF">AVDCRST_MAG77-393</name>
</gene>
<evidence type="ECO:0000313" key="8">
    <source>
        <dbReference type="EMBL" id="CAA9219418.1"/>
    </source>
</evidence>
<dbReference type="PANTHER" id="PTHR43818:SF1">
    <property type="entry name" value="GLYCOSYL HYDROLASE FAMILY 109 PROTEIN"/>
    <property type="match status" value="1"/>
</dbReference>
<evidence type="ECO:0000256" key="1">
    <source>
        <dbReference type="ARBA" id="ARBA00001911"/>
    </source>
</evidence>
<evidence type="ECO:0000256" key="5">
    <source>
        <dbReference type="ARBA" id="ARBA00023295"/>
    </source>
</evidence>
<evidence type="ECO:0000256" key="3">
    <source>
        <dbReference type="ARBA" id="ARBA00022801"/>
    </source>
</evidence>
<dbReference type="InterPro" id="IPR036291">
    <property type="entry name" value="NAD(P)-bd_dom_sf"/>
</dbReference>
<dbReference type="GO" id="GO:0000166">
    <property type="term" value="F:nucleotide binding"/>
    <property type="evidence" value="ECO:0007669"/>
    <property type="project" value="InterPro"/>
</dbReference>
<feature type="domain" description="Glycosyl hydrolase 109 C-terminal" evidence="7">
    <location>
        <begin position="133"/>
        <end position="302"/>
    </location>
</feature>
<evidence type="ECO:0000259" key="7">
    <source>
        <dbReference type="Pfam" id="PF21252"/>
    </source>
</evidence>